<dbReference type="AlphaFoldDB" id="A0AAV2H8V2"/>
<dbReference type="EMBL" id="CAXITT010000055">
    <property type="protein sequence ID" value="CAL1529787.1"/>
    <property type="molecule type" value="Genomic_DNA"/>
</dbReference>
<name>A0AAV2H8V2_LYMST</name>
<keyword evidence="2" id="KW-1185">Reference proteome</keyword>
<comment type="caution">
    <text evidence="1">The sequence shown here is derived from an EMBL/GenBank/DDBJ whole genome shotgun (WGS) entry which is preliminary data.</text>
</comment>
<reference evidence="1 2" key="1">
    <citation type="submission" date="2024-04" db="EMBL/GenBank/DDBJ databases">
        <authorList>
            <consortium name="Genoscope - CEA"/>
            <person name="William W."/>
        </authorList>
    </citation>
    <scope>NUCLEOTIDE SEQUENCE [LARGE SCALE GENOMIC DNA]</scope>
</reference>
<evidence type="ECO:0000313" key="2">
    <source>
        <dbReference type="Proteomes" id="UP001497497"/>
    </source>
</evidence>
<protein>
    <submittedName>
        <fullName evidence="1">Uncharacterized protein</fullName>
    </submittedName>
</protein>
<gene>
    <name evidence="1" type="ORF">GSLYS_00003942001</name>
</gene>
<accession>A0AAV2H8V2</accession>
<proteinExistence type="predicted"/>
<organism evidence="1 2">
    <name type="scientific">Lymnaea stagnalis</name>
    <name type="common">Great pond snail</name>
    <name type="synonym">Helix stagnalis</name>
    <dbReference type="NCBI Taxonomy" id="6523"/>
    <lineage>
        <taxon>Eukaryota</taxon>
        <taxon>Metazoa</taxon>
        <taxon>Spiralia</taxon>
        <taxon>Lophotrochozoa</taxon>
        <taxon>Mollusca</taxon>
        <taxon>Gastropoda</taxon>
        <taxon>Heterobranchia</taxon>
        <taxon>Euthyneura</taxon>
        <taxon>Panpulmonata</taxon>
        <taxon>Hygrophila</taxon>
        <taxon>Lymnaeoidea</taxon>
        <taxon>Lymnaeidae</taxon>
        <taxon>Lymnaea</taxon>
    </lineage>
</organism>
<evidence type="ECO:0000313" key="1">
    <source>
        <dbReference type="EMBL" id="CAL1529787.1"/>
    </source>
</evidence>
<dbReference type="Proteomes" id="UP001497497">
    <property type="component" value="Unassembled WGS sequence"/>
</dbReference>
<sequence>MCFQTLDSNMQALMMVAPQPTADQISLLQFCNIRLEHVNCEMGAWARHQYQTCARVVTGMRTELECELIPKQCMQAFPSVFGSLCSKMNFYYDERKPYNGAPDVWQTQRTAAILAALLSLSSTLSIKWL</sequence>